<comment type="similarity">
    <text evidence="2">Belongs to the zinc-containing alcohol dehydrogenase family.</text>
</comment>
<dbReference type="GO" id="GO:0046872">
    <property type="term" value="F:metal ion binding"/>
    <property type="evidence" value="ECO:0007669"/>
    <property type="project" value="UniProtKB-KW"/>
</dbReference>
<dbReference type="InterPro" id="IPR013154">
    <property type="entry name" value="ADH-like_N"/>
</dbReference>
<evidence type="ECO:0000313" key="8">
    <source>
        <dbReference type="Proteomes" id="UP000434172"/>
    </source>
</evidence>
<accession>A0A8H3WE77</accession>
<dbReference type="SUPFAM" id="SSF50129">
    <property type="entry name" value="GroES-like"/>
    <property type="match status" value="1"/>
</dbReference>
<dbReference type="AlphaFoldDB" id="A0A8H3WE77"/>
<dbReference type="OrthoDB" id="3941538at2759"/>
<dbReference type="EMBL" id="WOWK01000025">
    <property type="protein sequence ID" value="KAF0327166.1"/>
    <property type="molecule type" value="Genomic_DNA"/>
</dbReference>
<organism evidence="7 8">
    <name type="scientific">Colletotrichum asianum</name>
    <dbReference type="NCBI Taxonomy" id="702518"/>
    <lineage>
        <taxon>Eukaryota</taxon>
        <taxon>Fungi</taxon>
        <taxon>Dikarya</taxon>
        <taxon>Ascomycota</taxon>
        <taxon>Pezizomycotina</taxon>
        <taxon>Sordariomycetes</taxon>
        <taxon>Hypocreomycetidae</taxon>
        <taxon>Glomerellales</taxon>
        <taxon>Glomerellaceae</taxon>
        <taxon>Colletotrichum</taxon>
        <taxon>Colletotrichum gloeosporioides species complex</taxon>
    </lineage>
</organism>
<dbReference type="Pfam" id="PF08240">
    <property type="entry name" value="ADH_N"/>
    <property type="match status" value="1"/>
</dbReference>
<protein>
    <submittedName>
        <fullName evidence="7">Alcohol dehydrogenase GroES-like domain-containing protein</fullName>
    </submittedName>
</protein>
<dbReference type="Proteomes" id="UP000434172">
    <property type="component" value="Unassembled WGS sequence"/>
</dbReference>
<evidence type="ECO:0000256" key="4">
    <source>
        <dbReference type="ARBA" id="ARBA00022833"/>
    </source>
</evidence>
<keyword evidence="4" id="KW-0862">Zinc</keyword>
<evidence type="ECO:0000256" key="3">
    <source>
        <dbReference type="ARBA" id="ARBA00022723"/>
    </source>
</evidence>
<keyword evidence="3" id="KW-0479">Metal-binding</keyword>
<dbReference type="PANTHER" id="PTHR42813">
    <property type="entry name" value="ZINC-TYPE ALCOHOL DEHYDROGENASE-LIKE"/>
    <property type="match status" value="1"/>
</dbReference>
<feature type="domain" description="Alcohol dehydrogenase-like N-terminal" evidence="6">
    <location>
        <begin position="26"/>
        <end position="88"/>
    </location>
</feature>
<gene>
    <name evidence="7" type="ORF">GQ607_005649</name>
</gene>
<proteinExistence type="inferred from homology"/>
<evidence type="ECO:0000259" key="6">
    <source>
        <dbReference type="Pfam" id="PF08240"/>
    </source>
</evidence>
<evidence type="ECO:0000256" key="2">
    <source>
        <dbReference type="ARBA" id="ARBA00008072"/>
    </source>
</evidence>
<sequence>MRGVTWFGQPCNVFVINLPVPAIVNQTDVVVRITSSAVCGSDLHMYHGFGGSPKVPYGFGQEAVGYISSIGDSVTSLSVGDYVIIPETLTMATGVLLTLCLSTLVTQTTAACMVSLHPHIILTRITRNVIFSTIVGIMISWRIKLSFSSLRWIRCSNHDGTVLGELGRRLSQEFSSSRCTQTCSADYPMTPDEIDHFTAIFPQASLLANYAKRSIEFLRVYLKMMQGH</sequence>
<keyword evidence="5" id="KW-0520">NAD</keyword>
<dbReference type="Gene3D" id="3.90.180.10">
    <property type="entry name" value="Medium-chain alcohol dehydrogenases, catalytic domain"/>
    <property type="match status" value="1"/>
</dbReference>
<dbReference type="InterPro" id="IPR011032">
    <property type="entry name" value="GroES-like_sf"/>
</dbReference>
<evidence type="ECO:0000256" key="1">
    <source>
        <dbReference type="ARBA" id="ARBA00001947"/>
    </source>
</evidence>
<evidence type="ECO:0000256" key="5">
    <source>
        <dbReference type="ARBA" id="ARBA00023027"/>
    </source>
</evidence>
<comment type="cofactor">
    <cofactor evidence="1">
        <name>Zn(2+)</name>
        <dbReference type="ChEBI" id="CHEBI:29105"/>
    </cofactor>
</comment>
<evidence type="ECO:0000313" key="7">
    <source>
        <dbReference type="EMBL" id="KAF0327166.1"/>
    </source>
</evidence>
<name>A0A8H3WE77_9PEZI</name>
<keyword evidence="8" id="KW-1185">Reference proteome</keyword>
<comment type="caution">
    <text evidence="7">The sequence shown here is derived from an EMBL/GenBank/DDBJ whole genome shotgun (WGS) entry which is preliminary data.</text>
</comment>
<dbReference type="PANTHER" id="PTHR42813:SF3">
    <property type="entry name" value="GLUTATHIONE-INDEPENDENT FORMALDEHYDE DEHYDROGENASE"/>
    <property type="match status" value="1"/>
</dbReference>
<reference evidence="7 8" key="1">
    <citation type="submission" date="2019-12" db="EMBL/GenBank/DDBJ databases">
        <title>A genome sequence resource for the geographically widespread anthracnose pathogen Colletotrichum asianum.</title>
        <authorList>
            <person name="Meng Y."/>
        </authorList>
    </citation>
    <scope>NUCLEOTIDE SEQUENCE [LARGE SCALE GENOMIC DNA]</scope>
    <source>
        <strain evidence="7 8">ICMP 18580</strain>
    </source>
</reference>